<evidence type="ECO:0000256" key="6">
    <source>
        <dbReference type="HAMAP-Rule" id="MF_01659"/>
    </source>
</evidence>
<evidence type="ECO:0000256" key="4">
    <source>
        <dbReference type="ARBA" id="ARBA00023052"/>
    </source>
</evidence>
<dbReference type="Gene3D" id="3.40.50.970">
    <property type="match status" value="2"/>
</dbReference>
<dbReference type="GO" id="GO:0042372">
    <property type="term" value="P:phylloquinone biosynthetic process"/>
    <property type="evidence" value="ECO:0007669"/>
    <property type="project" value="UniProtKB-UniRule"/>
</dbReference>
<dbReference type="InterPro" id="IPR032264">
    <property type="entry name" value="MenD_middle"/>
</dbReference>
<dbReference type="HOGENOM" id="CLU_006051_3_0_3"/>
<dbReference type="GO" id="GO:0000287">
    <property type="term" value="F:magnesium ion binding"/>
    <property type="evidence" value="ECO:0007669"/>
    <property type="project" value="UniProtKB-UniRule"/>
</dbReference>
<evidence type="ECO:0000256" key="2">
    <source>
        <dbReference type="ARBA" id="ARBA00022723"/>
    </source>
</evidence>
<comment type="cofactor">
    <cofactor evidence="6">
        <name>Mg(2+)</name>
        <dbReference type="ChEBI" id="CHEBI:18420"/>
    </cofactor>
    <cofactor evidence="6">
        <name>Mn(2+)</name>
        <dbReference type="ChEBI" id="CHEBI:29035"/>
    </cofactor>
</comment>
<dbReference type="UniPathway" id="UPA01057">
    <property type="reaction ID" value="UER00164"/>
</dbReference>
<dbReference type="NCBIfam" id="TIGR00173">
    <property type="entry name" value="menD"/>
    <property type="match status" value="1"/>
</dbReference>
<dbReference type="CDD" id="cd02009">
    <property type="entry name" value="TPP_SHCHC_synthase"/>
    <property type="match status" value="1"/>
</dbReference>
<dbReference type="PIRSF" id="PIRSF004983">
    <property type="entry name" value="MenD"/>
    <property type="match status" value="1"/>
</dbReference>
<dbReference type="EMBL" id="CP003940">
    <property type="protein sequence ID" value="AFZ47864.1"/>
    <property type="molecule type" value="Genomic_DNA"/>
</dbReference>
<comment type="cofactor">
    <cofactor evidence="6">
        <name>thiamine diphosphate</name>
        <dbReference type="ChEBI" id="CHEBI:58937"/>
    </cofactor>
    <text evidence="6">Binds 1 thiamine pyrophosphate per subunit.</text>
</comment>
<reference evidence="11" key="1">
    <citation type="journal article" date="2013" name="Proc. Natl. Acad. Sci. U.S.A.">
        <title>Improving the coverage of the cyanobacterial phylum using diversity-driven genome sequencing.</title>
        <authorList>
            <person name="Shih P.M."/>
            <person name="Wu D."/>
            <person name="Latifi A."/>
            <person name="Axen S.D."/>
            <person name="Fewer D.P."/>
            <person name="Talla E."/>
            <person name="Calteau A."/>
            <person name="Cai F."/>
            <person name="Tandeau de Marsac N."/>
            <person name="Rippka R."/>
            <person name="Herdman M."/>
            <person name="Sivonen K."/>
            <person name="Coursin T."/>
            <person name="Laurent T."/>
            <person name="Goodwin L."/>
            <person name="Nolan M."/>
            <person name="Davenport K.W."/>
            <person name="Han C.S."/>
            <person name="Rubin E.M."/>
            <person name="Eisen J.A."/>
            <person name="Woyke T."/>
            <person name="Gugger M."/>
            <person name="Kerfeld C.A."/>
        </authorList>
    </citation>
    <scope>NUCLEOTIDE SEQUENCE [LARGE SCALE GENOMIC DNA]</scope>
    <source>
        <strain evidence="11">ATCC 29140 / PCC 7202</strain>
    </source>
</reference>
<organism evidence="10 11">
    <name type="scientific">Cyanobacterium stanieri (strain ATCC 29140 / PCC 7202)</name>
    <dbReference type="NCBI Taxonomy" id="292563"/>
    <lineage>
        <taxon>Bacteria</taxon>
        <taxon>Bacillati</taxon>
        <taxon>Cyanobacteriota</taxon>
        <taxon>Cyanophyceae</taxon>
        <taxon>Oscillatoriophycideae</taxon>
        <taxon>Chroococcales</taxon>
        <taxon>Geminocystaceae</taxon>
        <taxon>Cyanobacterium</taxon>
    </lineage>
</organism>
<dbReference type="EC" id="2.2.1.9" evidence="6"/>
<dbReference type="InterPro" id="IPR012001">
    <property type="entry name" value="Thiamin_PyroP_enz_TPP-bd_dom"/>
</dbReference>
<sequence length="585" mass="66808">MSLDFRNVNTVWSSLIVETFARLGLENAVICPGSRSTPLTIAFAQHPSIKTIPILDERSASFFALGMAKSSHKPVVLVCTSGTAGANFYPAVIEARYSHIPLIILTGDRPPELRECHAGQTINQVNLYGNYPKWQTELSLPSFKLKRLFYLRQNIIHGWEKASHYAGGVVHFNIPFREPLAPIKKNSYSEEEKASISSKLFPGKMKLSTFKINYFGNYENVFSQWQKYQKGIIIAGVDSPDDSLLYSRAIAFLSEKLNFPVLSEALSPVRNYQHYNPNLISTYDIILRNPAYQEELRPEIVILIGEYPTSKELRKWLTENKISTYIITPTCDNLDALHSNSQHIRISAIEFVKNIEPTFISQQNNNSQKYLQQWLKIEQKIKNNLDHVINNHDELFEGKISWLLSHHLPAQVPIFIANSMSVRYAEYFWQTNQGEREVYFSRGANGIDGTLSTALGISQQKQQAVLLTGDLALLHDTNGFLINQHLSGSLTIVLVNNNGGGIFEMLPIAEFDHIFEEYFATPQQIDFENLSKTYGIEYKQIETWQQLTENIQHLPNQGIRLLEVKTNRKYDSWWLKNNLSMLSQN</sequence>
<dbReference type="InterPro" id="IPR029061">
    <property type="entry name" value="THDP-binding"/>
</dbReference>
<dbReference type="KEGG" id="csn:Cyast_1909"/>
<dbReference type="Pfam" id="PF02776">
    <property type="entry name" value="TPP_enzyme_N"/>
    <property type="match status" value="1"/>
</dbReference>
<dbReference type="Gene3D" id="3.40.50.1220">
    <property type="entry name" value="TPP-binding domain"/>
    <property type="match status" value="1"/>
</dbReference>
<comment type="catalytic activity">
    <reaction evidence="6">
        <text>isochorismate + 2-oxoglutarate + H(+) = 5-enolpyruvoyl-6-hydroxy-2-succinyl-cyclohex-3-ene-1-carboxylate + CO2</text>
        <dbReference type="Rhea" id="RHEA:25593"/>
        <dbReference type="ChEBI" id="CHEBI:15378"/>
        <dbReference type="ChEBI" id="CHEBI:16526"/>
        <dbReference type="ChEBI" id="CHEBI:16810"/>
        <dbReference type="ChEBI" id="CHEBI:29780"/>
        <dbReference type="ChEBI" id="CHEBI:58818"/>
        <dbReference type="EC" id="2.2.1.9"/>
    </reaction>
</comment>
<comment type="subunit">
    <text evidence="6">Homodimer.</text>
</comment>
<gene>
    <name evidence="6" type="primary">menD</name>
    <name evidence="10" type="ordered locus">Cyast_1909</name>
</gene>
<comment type="function">
    <text evidence="6">Catalyzes the thiamine diphosphate-dependent decarboxylation of 2-oxoglutarate and the subsequent addition of the resulting succinic semialdehyde-thiamine pyrophosphate anion to isochorismate to yield 2-succinyl-5-enolpyruvyl-6-hydroxy-3-cyclohexene-1-carboxylate (SEPHCHC).</text>
</comment>
<evidence type="ECO:0000259" key="8">
    <source>
        <dbReference type="Pfam" id="PF02776"/>
    </source>
</evidence>
<dbReference type="InterPro" id="IPR004433">
    <property type="entry name" value="MenaQ_synth_MenD"/>
</dbReference>
<keyword evidence="3 6" id="KW-0460">Magnesium</keyword>
<dbReference type="GO" id="GO:0030976">
    <property type="term" value="F:thiamine pyrophosphate binding"/>
    <property type="evidence" value="ECO:0007669"/>
    <property type="project" value="UniProtKB-UniRule"/>
</dbReference>
<dbReference type="AlphaFoldDB" id="K9YLX0"/>
<dbReference type="Proteomes" id="UP000010483">
    <property type="component" value="Chromosome"/>
</dbReference>
<keyword evidence="1 6" id="KW-0808">Transferase</keyword>
<comment type="pathway">
    <text evidence="6">Cofactor biosynthesis; phylloquinone biosynthesis.</text>
</comment>
<feature type="domain" description="Thiamine pyrophosphate enzyme N-terminal TPP-binding" evidence="8">
    <location>
        <begin position="14"/>
        <end position="126"/>
    </location>
</feature>
<dbReference type="InterPro" id="IPR011766">
    <property type="entry name" value="TPP_enzyme_TPP-bd"/>
</dbReference>
<comment type="similarity">
    <text evidence="6">Belongs to the TPP enzyme family. MenD subfamily.</text>
</comment>
<proteinExistence type="inferred from homology"/>
<evidence type="ECO:0000313" key="11">
    <source>
        <dbReference type="Proteomes" id="UP000010483"/>
    </source>
</evidence>
<dbReference type="CDD" id="cd07037">
    <property type="entry name" value="TPP_PYR_MenD"/>
    <property type="match status" value="1"/>
</dbReference>
<dbReference type="STRING" id="292563.Cyast_1909"/>
<accession>K9YLX0</accession>
<comment type="pathway">
    <text evidence="6">Quinol/quinone metabolism; 1,4-dihydroxy-2-naphthoate biosynthesis; 1,4-dihydroxy-2-naphthoate from chorismate: step 2/7.</text>
</comment>
<dbReference type="GO" id="GO:0070204">
    <property type="term" value="F:2-succinyl-5-enolpyruvyl-6-hydroxy-3-cyclohexene-1-carboxylic-acid synthase activity"/>
    <property type="evidence" value="ECO:0007669"/>
    <property type="project" value="UniProtKB-UniRule"/>
</dbReference>
<dbReference type="SUPFAM" id="SSF52518">
    <property type="entry name" value="Thiamin diphosphate-binding fold (THDP-binding)"/>
    <property type="match status" value="2"/>
</dbReference>
<dbReference type="PANTHER" id="PTHR42916">
    <property type="entry name" value="2-SUCCINYL-5-ENOLPYRUVYL-6-HYDROXY-3-CYCLOHEXENE-1-CARBOXYLATE SYNTHASE"/>
    <property type="match status" value="1"/>
</dbReference>
<keyword evidence="5 6" id="KW-0464">Manganese</keyword>
<dbReference type="Pfam" id="PF16582">
    <property type="entry name" value="TPP_enzyme_M_2"/>
    <property type="match status" value="1"/>
</dbReference>
<evidence type="ECO:0000256" key="5">
    <source>
        <dbReference type="ARBA" id="ARBA00023211"/>
    </source>
</evidence>
<evidence type="ECO:0000313" key="10">
    <source>
        <dbReference type="EMBL" id="AFZ47864.1"/>
    </source>
</evidence>
<keyword evidence="2 6" id="KW-0479">Metal-binding</keyword>
<name>K9YLX0_CYASC</name>
<dbReference type="eggNOG" id="COG1165">
    <property type="taxonomic scope" value="Bacteria"/>
</dbReference>
<evidence type="ECO:0000256" key="1">
    <source>
        <dbReference type="ARBA" id="ARBA00022679"/>
    </source>
</evidence>
<dbReference type="GO" id="GO:0009234">
    <property type="term" value="P:menaquinone biosynthetic process"/>
    <property type="evidence" value="ECO:0007669"/>
    <property type="project" value="InterPro"/>
</dbReference>
<keyword evidence="4 6" id="KW-0786">Thiamine pyrophosphate</keyword>
<protein>
    <recommendedName>
        <fullName evidence="6">2-succinyl-5-enolpyruvyl-6-hydroxy-3-cyclohexene-1-carboxylate synthase</fullName>
        <shortName evidence="6">SEPHCHC synthase</shortName>
        <ecNumber evidence="6">2.2.1.9</ecNumber>
    </recommendedName>
</protein>
<dbReference type="HAMAP" id="MF_01659">
    <property type="entry name" value="MenD"/>
    <property type="match status" value="1"/>
</dbReference>
<feature type="domain" description="Thiamine pyrophosphate enzyme TPP-binding" evidence="7">
    <location>
        <begin position="425"/>
        <end position="560"/>
    </location>
</feature>
<dbReference type="PATRIC" id="fig|292563.3.peg.1995"/>
<feature type="domain" description="Menaquinone biosynthesis protein MenD middle" evidence="9">
    <location>
        <begin position="224"/>
        <end position="416"/>
    </location>
</feature>
<evidence type="ECO:0000259" key="7">
    <source>
        <dbReference type="Pfam" id="PF02775"/>
    </source>
</evidence>
<dbReference type="UniPathway" id="UPA00995"/>
<dbReference type="Pfam" id="PF02775">
    <property type="entry name" value="TPP_enzyme_C"/>
    <property type="match status" value="1"/>
</dbReference>
<evidence type="ECO:0000256" key="3">
    <source>
        <dbReference type="ARBA" id="ARBA00022842"/>
    </source>
</evidence>
<dbReference type="PANTHER" id="PTHR42916:SF1">
    <property type="entry name" value="PROTEIN PHYLLO, CHLOROPLASTIC"/>
    <property type="match status" value="1"/>
</dbReference>
<keyword evidence="11" id="KW-1185">Reference proteome</keyword>
<dbReference type="GO" id="GO:0030145">
    <property type="term" value="F:manganese ion binding"/>
    <property type="evidence" value="ECO:0007669"/>
    <property type="project" value="UniProtKB-UniRule"/>
</dbReference>
<evidence type="ECO:0000259" key="9">
    <source>
        <dbReference type="Pfam" id="PF16582"/>
    </source>
</evidence>